<dbReference type="InterPro" id="IPR010368">
    <property type="entry name" value="Com_YlbF"/>
</dbReference>
<accession>A0A9D9H3I4</accession>
<dbReference type="Proteomes" id="UP000823611">
    <property type="component" value="Unassembled WGS sequence"/>
</dbReference>
<reference evidence="1" key="2">
    <citation type="journal article" date="2021" name="PeerJ">
        <title>Extensive microbial diversity within the chicken gut microbiome revealed by metagenomics and culture.</title>
        <authorList>
            <person name="Gilroy R."/>
            <person name="Ravi A."/>
            <person name="Getino M."/>
            <person name="Pursley I."/>
            <person name="Horton D.L."/>
            <person name="Alikhan N.F."/>
            <person name="Baker D."/>
            <person name="Gharbi K."/>
            <person name="Hall N."/>
            <person name="Watson M."/>
            <person name="Adriaenssens E.M."/>
            <person name="Foster-Nyarko E."/>
            <person name="Jarju S."/>
            <person name="Secka A."/>
            <person name="Antonio M."/>
            <person name="Oren A."/>
            <person name="Chaudhuri R.R."/>
            <person name="La Ragione R."/>
            <person name="Hildebrand F."/>
            <person name="Pallen M.J."/>
        </authorList>
    </citation>
    <scope>NUCLEOTIDE SEQUENCE</scope>
    <source>
        <strain evidence="1">F6-4510</strain>
    </source>
</reference>
<proteinExistence type="predicted"/>
<evidence type="ECO:0000313" key="2">
    <source>
        <dbReference type="Proteomes" id="UP000823611"/>
    </source>
</evidence>
<dbReference type="InterPro" id="IPR023378">
    <property type="entry name" value="YheA/YmcA-like_dom_sf"/>
</dbReference>
<dbReference type="SUPFAM" id="SSF158622">
    <property type="entry name" value="YheA/YmcA-like"/>
    <property type="match status" value="1"/>
</dbReference>
<evidence type="ECO:0000313" key="1">
    <source>
        <dbReference type="EMBL" id="MBO8433897.1"/>
    </source>
</evidence>
<dbReference type="Pfam" id="PF06133">
    <property type="entry name" value="Com_YlbF"/>
    <property type="match status" value="1"/>
</dbReference>
<dbReference type="EMBL" id="JADIMX010000024">
    <property type="protein sequence ID" value="MBO8433897.1"/>
    <property type="molecule type" value="Genomic_DNA"/>
</dbReference>
<organism evidence="1 2">
    <name type="scientific">Candidatus Fimicola merdigallinarum</name>
    <dbReference type="NCBI Taxonomy" id="2840819"/>
    <lineage>
        <taxon>Bacteria</taxon>
        <taxon>Bacillati</taxon>
        <taxon>Bacillota</taxon>
        <taxon>Clostridia</taxon>
        <taxon>Lachnospirales</taxon>
        <taxon>Lachnospiraceae</taxon>
        <taxon>Lachnospiraceae incertae sedis</taxon>
        <taxon>Candidatus Fimicola</taxon>
    </lineage>
</organism>
<protein>
    <submittedName>
        <fullName evidence="1">YlbF family regulator</fullName>
    </submittedName>
</protein>
<reference evidence="1" key="1">
    <citation type="submission" date="2020-10" db="EMBL/GenBank/DDBJ databases">
        <authorList>
            <person name="Gilroy R."/>
        </authorList>
    </citation>
    <scope>NUCLEOTIDE SEQUENCE</scope>
    <source>
        <strain evidence="1">F6-4510</strain>
    </source>
</reference>
<name>A0A9D9H3I4_9FIRM</name>
<dbReference type="AlphaFoldDB" id="A0A9D9H3I4"/>
<gene>
    <name evidence="1" type="ORF">IAC55_01065</name>
</gene>
<sequence>MTRVYDLARELGKEILKTEEVTKLMEAKKAFDADEEAVRLLREYTELQQEMQMKMASGHLSMEEEDEVKKVLTEKSQLIQKNTAAINLFSAETEYNNFINSVFSIIQSTMSGEEEQCGGGCGSGGCSGCSGCH</sequence>
<dbReference type="Gene3D" id="1.20.1500.10">
    <property type="entry name" value="YheA/YmcA-like"/>
    <property type="match status" value="1"/>
</dbReference>
<comment type="caution">
    <text evidence="1">The sequence shown here is derived from an EMBL/GenBank/DDBJ whole genome shotgun (WGS) entry which is preliminary data.</text>
</comment>